<keyword evidence="3" id="KW-1185">Reference proteome</keyword>
<accession>A0A1H8W3G5</accession>
<evidence type="ECO:0000313" key="3">
    <source>
        <dbReference type="Proteomes" id="UP000198582"/>
    </source>
</evidence>
<dbReference type="Proteomes" id="UP000198582">
    <property type="component" value="Unassembled WGS sequence"/>
</dbReference>
<gene>
    <name evidence="2" type="ORF">SAMN04489732_104518</name>
</gene>
<dbReference type="AlphaFoldDB" id="A0A1H8W3G5"/>
<organism evidence="2 3">
    <name type="scientific">Amycolatopsis saalfeldensis</name>
    <dbReference type="NCBI Taxonomy" id="394193"/>
    <lineage>
        <taxon>Bacteria</taxon>
        <taxon>Bacillati</taxon>
        <taxon>Actinomycetota</taxon>
        <taxon>Actinomycetes</taxon>
        <taxon>Pseudonocardiales</taxon>
        <taxon>Pseudonocardiaceae</taxon>
        <taxon>Amycolatopsis</taxon>
    </lineage>
</organism>
<feature type="region of interest" description="Disordered" evidence="1">
    <location>
        <begin position="1"/>
        <end position="49"/>
    </location>
</feature>
<proteinExistence type="predicted"/>
<evidence type="ECO:0000313" key="2">
    <source>
        <dbReference type="EMBL" id="SEP22176.1"/>
    </source>
</evidence>
<sequence length="49" mass="5420">MAVRGPKQGGTLTAFPQVRPLFRAKSRDQAPTLTPATLRLPFRTTSQRP</sequence>
<protein>
    <submittedName>
        <fullName evidence="2">Uncharacterized protein</fullName>
    </submittedName>
</protein>
<evidence type="ECO:0000256" key="1">
    <source>
        <dbReference type="SAM" id="MobiDB-lite"/>
    </source>
</evidence>
<name>A0A1H8W3G5_9PSEU</name>
<reference evidence="3" key="1">
    <citation type="submission" date="2016-10" db="EMBL/GenBank/DDBJ databases">
        <authorList>
            <person name="Varghese N."/>
            <person name="Submissions S."/>
        </authorList>
    </citation>
    <scope>NUCLEOTIDE SEQUENCE [LARGE SCALE GENOMIC DNA]</scope>
    <source>
        <strain evidence="3">DSM 44993</strain>
    </source>
</reference>
<dbReference type="EMBL" id="FOEF01000004">
    <property type="protein sequence ID" value="SEP22176.1"/>
    <property type="molecule type" value="Genomic_DNA"/>
</dbReference>